<keyword evidence="2" id="KW-0217">Developmental protein</keyword>
<dbReference type="GO" id="GO:0048024">
    <property type="term" value="P:regulation of mRNA splicing, via spliceosome"/>
    <property type="evidence" value="ECO:0007669"/>
    <property type="project" value="TreeGrafter"/>
</dbReference>
<dbReference type="GO" id="GO:0031430">
    <property type="term" value="C:M band"/>
    <property type="evidence" value="ECO:0007669"/>
    <property type="project" value="UniProtKB-SubCell"/>
</dbReference>
<evidence type="ECO:0000256" key="9">
    <source>
        <dbReference type="PROSITE-ProRule" id="PRU00125"/>
    </source>
</evidence>
<dbReference type="InterPro" id="IPR032377">
    <property type="entry name" value="STAR_dimer"/>
</dbReference>
<evidence type="ECO:0000256" key="7">
    <source>
        <dbReference type="ARBA" id="ARBA00023242"/>
    </source>
</evidence>
<gene>
    <name evidence="14" type="primary">how</name>
    <name evidence="14" type="ORF">T01_3011</name>
</gene>
<dbReference type="OrthoDB" id="15567at2759"/>
<dbReference type="InterPro" id="IPR035925">
    <property type="entry name" value="BSD_dom_sf"/>
</dbReference>
<dbReference type="AlphaFoldDB" id="A0A0V1B0X6"/>
<dbReference type="SUPFAM" id="SSF54791">
    <property type="entry name" value="Eukaryotic type KH-domain (KH-domain type I)"/>
    <property type="match status" value="1"/>
</dbReference>
<feature type="transmembrane region" description="Helical" evidence="11">
    <location>
        <begin position="369"/>
        <end position="387"/>
    </location>
</feature>
<dbReference type="SMART" id="SM00322">
    <property type="entry name" value="KH"/>
    <property type="match status" value="1"/>
</dbReference>
<comment type="caution">
    <text evidence="14">The sequence shown here is derived from an EMBL/GenBank/DDBJ whole genome shotgun (WGS) entry which is preliminary data.</text>
</comment>
<evidence type="ECO:0008006" key="16">
    <source>
        <dbReference type="Google" id="ProtNLM"/>
    </source>
</evidence>
<accession>A0A0V1B0X6</accession>
<keyword evidence="11" id="KW-0472">Membrane</keyword>
<dbReference type="Proteomes" id="UP000054776">
    <property type="component" value="Unassembled WGS sequence"/>
</dbReference>
<dbReference type="CDD" id="cd09339">
    <property type="entry name" value="LIM4_Paxillin_like"/>
    <property type="match status" value="1"/>
</dbReference>
<keyword evidence="3 9" id="KW-0479">Metal-binding</keyword>
<evidence type="ECO:0000259" key="12">
    <source>
        <dbReference type="PROSITE" id="PS50023"/>
    </source>
</evidence>
<evidence type="ECO:0000259" key="13">
    <source>
        <dbReference type="PROSITE" id="PS50858"/>
    </source>
</evidence>
<keyword evidence="5" id="KW-0694">RNA-binding</keyword>
<dbReference type="GO" id="GO:0003729">
    <property type="term" value="F:mRNA binding"/>
    <property type="evidence" value="ECO:0007669"/>
    <property type="project" value="TreeGrafter"/>
</dbReference>
<dbReference type="InterPro" id="IPR005607">
    <property type="entry name" value="BSD_dom"/>
</dbReference>
<dbReference type="Gene3D" id="1.20.5.4010">
    <property type="match status" value="1"/>
</dbReference>
<evidence type="ECO:0000256" key="1">
    <source>
        <dbReference type="ARBA" id="ARBA00004123"/>
    </source>
</evidence>
<evidence type="ECO:0000313" key="15">
    <source>
        <dbReference type="Proteomes" id="UP000054776"/>
    </source>
</evidence>
<evidence type="ECO:0000256" key="10">
    <source>
        <dbReference type="SAM" id="MobiDB-lite"/>
    </source>
</evidence>
<reference evidence="14 15" key="1">
    <citation type="submission" date="2015-01" db="EMBL/GenBank/DDBJ databases">
        <title>Evolution of Trichinella species and genotypes.</title>
        <authorList>
            <person name="Korhonen P.K."/>
            <person name="Edoardo P."/>
            <person name="Giuseppe L.R."/>
            <person name="Gasser R.B."/>
        </authorList>
    </citation>
    <scope>NUCLEOTIDE SEQUENCE [LARGE SCALE GENOMIC DNA]</scope>
    <source>
        <strain evidence="14">ISS3</strain>
    </source>
</reference>
<dbReference type="FunFam" id="2.10.110.10:FF:000009">
    <property type="entry name" value="Paxillin isoform 1"/>
    <property type="match status" value="1"/>
</dbReference>
<dbReference type="Pfam" id="PF03909">
    <property type="entry name" value="BSD"/>
    <property type="match status" value="1"/>
</dbReference>
<dbReference type="FunFam" id="3.30.1370.10:FF:000055">
    <property type="entry name" value="protein quaking isoform X1"/>
    <property type="match status" value="1"/>
</dbReference>
<sequence length="1049" mass="118348">MGENGSLDSYDLSNVNTGDPASNALFINNECQFTSSPASQPAHTVEYLAQLLKDKKQLVAFSHIFAHVERLVDEEINKVRASLFSVDSKREALALPEAVGPTVTLQEKVYVPVQEYPDFNFVGRILGPRGMTAKQLEQDSGCKIMVRGKGSMRDKKKEDQNRGKPNWEHLNDELHVLIQCEDTENRAKIKMKRAVEEVQKLLVPAPEGEDELKRKQLMELAIINGTYRPTNQSKNTLQLPRILNPLGLTSSLRTSTLGAPIILSPPRLGATGAPGQLASVSALLANSAAPDVSGASTGLLYNPVDPSLAAAAAYQYATALASPLFSTDFQAFEYPPGQGNFESPKKRWAGEGSSIQAIFSEFTLSLKRYGTLTVVVWLTLIVNSIWLTCRLINFDSSCVIFYDCNGYWCHKSCLSMLNRWLSAKWNKAEVSEASGIESRNVLNEAKKFLVSSGSEVENILKRKAENFVMRSQENTNSVAVSFWDGLENEFLVKKQIMSLSLDEEAFLRAPPIGTEFSFDFDSYVSQAEAALKADPNLENIRFRLVPRKIKEEDFWRNYFYRVHLVRSNAAAAAELATPVEAAEVQFLTWYTLLDAKTEEKKSEETADIEEELEDEDLSVDEKGRPVLDSCDFDLLGDAWEEEIQRICQFSNMTMRFNRFSHVVMKVVVIVVVVVVVVVAVAVSNTNTGKVEQPSSPSNKQAAVLLVVICDVFTQLKSIRIVLTLAMTTVKTTNSYYYEETSQSSPVRPPRRSKNVTHKQMNQILDEVKSEQEKNVVIDTLAALVTDVNATAQVLRRSVSRTRLEEYDRETPLLDVSRSDSTFERPPSTVWDRRGPEVEYHLLIHSPAHMDYTDSRYSPAGSRKHAWDQDSQKSGAPFTSMESLSRARSETPSRKIIVLENDEQYLREPVKSASPVCAACKQPILGPCITALAPNSTKAQKYHPSHFVCSYCMKPLNLKGTYREHERKPYCHECFYRLYTNTVQIKSLQLVTIELSFPMWIIVKICFSLFRRTYKTLLQCISESRPQSYIRDFHFFTLEHKNFHNDKHYK</sequence>
<comment type="subcellular location">
    <subcellularLocation>
        <location evidence="8">Cytoplasm</location>
        <location evidence="8">Myofibril</location>
        <location evidence="8">Sarcomere</location>
        <location evidence="8">M line</location>
    </subcellularLocation>
    <subcellularLocation>
        <location evidence="1">Nucleus</location>
    </subcellularLocation>
</comment>
<dbReference type="PROSITE" id="PS00478">
    <property type="entry name" value="LIM_DOMAIN_1"/>
    <property type="match status" value="1"/>
</dbReference>
<dbReference type="STRING" id="6334.A0A0V1B0X6"/>
<evidence type="ECO:0000256" key="4">
    <source>
        <dbReference type="ARBA" id="ARBA00022833"/>
    </source>
</evidence>
<feature type="region of interest" description="Disordered" evidence="10">
    <location>
        <begin position="853"/>
        <end position="886"/>
    </location>
</feature>
<keyword evidence="11" id="KW-0812">Transmembrane</keyword>
<evidence type="ECO:0000256" key="11">
    <source>
        <dbReference type="SAM" id="Phobius"/>
    </source>
</evidence>
<keyword evidence="15" id="KW-1185">Reference proteome</keyword>
<dbReference type="InterPro" id="IPR036612">
    <property type="entry name" value="KH_dom_type_1_sf"/>
</dbReference>
<dbReference type="InterPro" id="IPR004087">
    <property type="entry name" value="KH_dom"/>
</dbReference>
<dbReference type="GO" id="GO:0005634">
    <property type="term" value="C:nucleus"/>
    <property type="evidence" value="ECO:0007669"/>
    <property type="project" value="UniProtKB-SubCell"/>
</dbReference>
<dbReference type="CDD" id="cd22466">
    <property type="entry name" value="KH-I_HOW"/>
    <property type="match status" value="1"/>
</dbReference>
<dbReference type="PANTHER" id="PTHR11208">
    <property type="entry name" value="RNA-BINDING PROTEIN RELATED"/>
    <property type="match status" value="1"/>
</dbReference>
<evidence type="ECO:0000256" key="3">
    <source>
        <dbReference type="ARBA" id="ARBA00022723"/>
    </source>
</evidence>
<feature type="domain" description="LIM zinc-binding" evidence="12">
    <location>
        <begin position="914"/>
        <end position="980"/>
    </location>
</feature>
<protein>
    <recommendedName>
        <fullName evidence="16">Synapse-associated protein of 47 kDa</fullName>
    </recommendedName>
</protein>
<feature type="transmembrane region" description="Helical" evidence="11">
    <location>
        <begin position="662"/>
        <end position="682"/>
    </location>
</feature>
<proteinExistence type="predicted"/>
<evidence type="ECO:0000256" key="2">
    <source>
        <dbReference type="ARBA" id="ARBA00022473"/>
    </source>
</evidence>
<dbReference type="InterPro" id="IPR045071">
    <property type="entry name" value="BBP-like"/>
</dbReference>
<keyword evidence="7" id="KW-0539">Nucleus</keyword>
<dbReference type="PROSITE" id="PS50023">
    <property type="entry name" value="LIM_DOMAIN_2"/>
    <property type="match status" value="1"/>
</dbReference>
<dbReference type="Pfam" id="PF00412">
    <property type="entry name" value="LIM"/>
    <property type="match status" value="1"/>
</dbReference>
<dbReference type="PANTHER" id="PTHR11208:SF125">
    <property type="entry name" value="KH DOMAIN-CONTAINING RNA-BINDING PROTEIN QKI"/>
    <property type="match status" value="1"/>
</dbReference>
<evidence type="ECO:0000313" key="14">
    <source>
        <dbReference type="EMBL" id="KRY30601.1"/>
    </source>
</evidence>
<dbReference type="PROSITE" id="PS50858">
    <property type="entry name" value="BSD"/>
    <property type="match status" value="1"/>
</dbReference>
<dbReference type="EMBL" id="JYDH01000137">
    <property type="protein sequence ID" value="KRY30601.1"/>
    <property type="molecule type" value="Genomic_DNA"/>
</dbReference>
<dbReference type="Pfam" id="PF16544">
    <property type="entry name" value="STAR_dimer"/>
    <property type="match status" value="1"/>
</dbReference>
<evidence type="ECO:0000256" key="8">
    <source>
        <dbReference type="ARBA" id="ARBA00037833"/>
    </source>
</evidence>
<dbReference type="Gene3D" id="3.30.1370.10">
    <property type="entry name" value="K Homology domain, type 1"/>
    <property type="match status" value="1"/>
</dbReference>
<keyword evidence="4 9" id="KW-0862">Zinc</keyword>
<dbReference type="GO" id="GO:0046872">
    <property type="term" value="F:metal ion binding"/>
    <property type="evidence" value="ECO:0007669"/>
    <property type="project" value="UniProtKB-KW"/>
</dbReference>
<evidence type="ECO:0000256" key="6">
    <source>
        <dbReference type="ARBA" id="ARBA00023038"/>
    </source>
</evidence>
<dbReference type="InterPro" id="IPR001781">
    <property type="entry name" value="Znf_LIM"/>
</dbReference>
<keyword evidence="6 9" id="KW-0440">LIM domain</keyword>
<dbReference type="GO" id="GO:0055120">
    <property type="term" value="C:striated muscle dense body"/>
    <property type="evidence" value="ECO:0007669"/>
    <property type="project" value="UniProtKB-ARBA"/>
</dbReference>
<evidence type="ECO:0000256" key="5">
    <source>
        <dbReference type="ARBA" id="ARBA00022884"/>
    </source>
</evidence>
<organism evidence="14 15">
    <name type="scientific">Trichinella spiralis</name>
    <name type="common">Trichina worm</name>
    <dbReference type="NCBI Taxonomy" id="6334"/>
    <lineage>
        <taxon>Eukaryota</taxon>
        <taxon>Metazoa</taxon>
        <taxon>Ecdysozoa</taxon>
        <taxon>Nematoda</taxon>
        <taxon>Enoplea</taxon>
        <taxon>Dorylaimia</taxon>
        <taxon>Trichinellida</taxon>
        <taxon>Trichinellidae</taxon>
        <taxon>Trichinella</taxon>
    </lineage>
</organism>
<feature type="domain" description="BSD" evidence="13">
    <location>
        <begin position="514"/>
        <end position="566"/>
    </location>
</feature>
<dbReference type="SMART" id="SM00132">
    <property type="entry name" value="LIM"/>
    <property type="match status" value="1"/>
</dbReference>
<dbReference type="Gene3D" id="2.10.110.10">
    <property type="entry name" value="Cysteine Rich Protein"/>
    <property type="match status" value="1"/>
</dbReference>
<dbReference type="Gene3D" id="1.10.3970.10">
    <property type="entry name" value="BSD domain"/>
    <property type="match status" value="1"/>
</dbReference>
<dbReference type="InterPro" id="IPR055256">
    <property type="entry name" value="KH_1_KHDC4/BBP-like"/>
</dbReference>
<dbReference type="Pfam" id="PF22675">
    <property type="entry name" value="KH-I_KHDC4-BBP"/>
    <property type="match status" value="1"/>
</dbReference>
<keyword evidence="11" id="KW-1133">Transmembrane helix</keyword>
<dbReference type="SMART" id="SM00751">
    <property type="entry name" value="BSD"/>
    <property type="match status" value="1"/>
</dbReference>
<dbReference type="SUPFAM" id="SSF140383">
    <property type="entry name" value="BSD domain-like"/>
    <property type="match status" value="1"/>
</dbReference>
<dbReference type="InParanoid" id="A0A0V1B0X6"/>
<name>A0A0V1B0X6_TRISP</name>